<dbReference type="Proteomes" id="UP001060215">
    <property type="component" value="Chromosome 11"/>
</dbReference>
<proteinExistence type="predicted"/>
<reference evidence="1 2" key="1">
    <citation type="journal article" date="2022" name="Plant J.">
        <title>Chromosome-level genome of Camellia lanceoleosa provides a valuable resource for understanding genome evolution and self-incompatibility.</title>
        <authorList>
            <person name="Gong W."/>
            <person name="Xiao S."/>
            <person name="Wang L."/>
            <person name="Liao Z."/>
            <person name="Chang Y."/>
            <person name="Mo W."/>
            <person name="Hu G."/>
            <person name="Li W."/>
            <person name="Zhao G."/>
            <person name="Zhu H."/>
            <person name="Hu X."/>
            <person name="Ji K."/>
            <person name="Xiang X."/>
            <person name="Song Q."/>
            <person name="Yuan D."/>
            <person name="Jin S."/>
            <person name="Zhang L."/>
        </authorList>
    </citation>
    <scope>NUCLEOTIDE SEQUENCE [LARGE SCALE GENOMIC DNA]</scope>
    <source>
        <strain evidence="1">SQ_2022a</strain>
    </source>
</reference>
<keyword evidence="1" id="KW-0645">Protease</keyword>
<evidence type="ECO:0000313" key="1">
    <source>
        <dbReference type="EMBL" id="KAI7982105.1"/>
    </source>
</evidence>
<sequence length="418" mass="46840">MKSIAFSSRWLSLSLLILLISVSAIPHNIPRLSVFDHKSLRYPSDTIPAFVWEDLETYFYNQTLDHFNYNPPSYATFKQRYVINSKYWGGANESAPIFVYLGEEAPIDGDVQFIGFLPENAPNFKALIVYIEHRFYGQSVPLGPVKENQGYFSSAQALADYAEVILYLKENLSAQNSPVIVIGGSYGGMLASWFRLKYPHIALGALASSAPILYFDDIIPQNGYYSIVTKDFQEVSKSCYETIKQSCPLSDSFELKEYLDGLYSGAAQYDRPPRYPVTVVCGGIDGAPNGTDILGRIFAGVVAASVNRSCYINEHYNYSDDPYGGWDWQDIKAILQRFASNIIFSNGLRDPYSCGGVLQDISESVVAVYTVNGSHCLDILPTDQSDPQWLTDQRNTEVKIIQAWIDQYYADLLSSSKH</sequence>
<organism evidence="1 2">
    <name type="scientific">Camellia lanceoleosa</name>
    <dbReference type="NCBI Taxonomy" id="1840588"/>
    <lineage>
        <taxon>Eukaryota</taxon>
        <taxon>Viridiplantae</taxon>
        <taxon>Streptophyta</taxon>
        <taxon>Embryophyta</taxon>
        <taxon>Tracheophyta</taxon>
        <taxon>Spermatophyta</taxon>
        <taxon>Magnoliopsida</taxon>
        <taxon>eudicotyledons</taxon>
        <taxon>Gunneridae</taxon>
        <taxon>Pentapetalae</taxon>
        <taxon>asterids</taxon>
        <taxon>Ericales</taxon>
        <taxon>Theaceae</taxon>
        <taxon>Camellia</taxon>
    </lineage>
</organism>
<evidence type="ECO:0000313" key="2">
    <source>
        <dbReference type="Proteomes" id="UP001060215"/>
    </source>
</evidence>
<keyword evidence="1" id="KW-0121">Carboxypeptidase</keyword>
<accession>A0ACC0F0N8</accession>
<keyword evidence="1" id="KW-0378">Hydrolase</keyword>
<keyword evidence="2" id="KW-1185">Reference proteome</keyword>
<gene>
    <name evidence="1" type="ORF">LOK49_LG15G01775</name>
</gene>
<dbReference type="EMBL" id="CM045768">
    <property type="protein sequence ID" value="KAI7982105.1"/>
    <property type="molecule type" value="Genomic_DNA"/>
</dbReference>
<comment type="caution">
    <text evidence="1">The sequence shown here is derived from an EMBL/GenBank/DDBJ whole genome shotgun (WGS) entry which is preliminary data.</text>
</comment>
<name>A0ACC0F0N8_9ERIC</name>
<protein>
    <submittedName>
        <fullName evidence="1">Lysosomal Pro-X carboxypeptidase</fullName>
    </submittedName>
</protein>